<protein>
    <submittedName>
        <fullName evidence="4">Zn-dependent protease</fullName>
    </submittedName>
</protein>
<evidence type="ECO:0000313" key="4">
    <source>
        <dbReference type="EMBL" id="OYD13928.1"/>
    </source>
</evidence>
<organism evidence="4 5">
    <name type="scientific">candidate division WOR-3 bacterium JGI_Cruoil_03_44_89</name>
    <dbReference type="NCBI Taxonomy" id="1973748"/>
    <lineage>
        <taxon>Bacteria</taxon>
        <taxon>Bacteria division WOR-3</taxon>
    </lineage>
</organism>
<sequence>MERLMQIARKVSDKVEIYSLDETSNSVSFENAKLKDIDSKFQSGFSLRIIKDGKVGFAFTKNLIDREEFVENALSSLKGGVEAEFDLPLTGNLPKLDTYDPSIGSLENNTIVDECNRICDILAPRTEGQINLYAGCGINRLRLMNSNGTDLSTDYSYYYTYTAIMYPGSYASISREGIYKKFKKTPDACLKYVLDTYNGSAKEVSPRGGKMKVLFLPETIYVLMWRLWHATSGKSIYQKESPISGKLGKQIFDSKLTIYNDPLNDRWPGARSFDDEGTPCQYFPIVENGVLKNFYYDLHYANKLNTKPTGHGFKSSGWGGDTITLKPNPHLNHLFIKPGDKSLSEIIRSLDRGIIVAGALGAHSGNIPNGDFSIGLCPGLYVENGEIVGYVKDAMVAGNIYEVMKNVVAIEDTLYPASMGTYPAVLFDDVSVATK</sequence>
<keyword evidence="4" id="KW-0645">Protease</keyword>
<dbReference type="GO" id="GO:0006508">
    <property type="term" value="P:proteolysis"/>
    <property type="evidence" value="ECO:0007669"/>
    <property type="project" value="UniProtKB-KW"/>
</dbReference>
<evidence type="ECO:0000259" key="3">
    <source>
        <dbReference type="Pfam" id="PF19289"/>
    </source>
</evidence>
<gene>
    <name evidence="4" type="ORF">CH333_09485</name>
</gene>
<feature type="domain" description="Metalloprotease TldD/E C-terminal" evidence="3">
    <location>
        <begin position="209"/>
        <end position="433"/>
    </location>
</feature>
<evidence type="ECO:0000313" key="5">
    <source>
        <dbReference type="Proteomes" id="UP000215215"/>
    </source>
</evidence>
<reference evidence="4 5" key="1">
    <citation type="submission" date="2017-07" db="EMBL/GenBank/DDBJ databases">
        <title>Recovery of genomes from metagenomes via a dereplication, aggregation, and scoring strategy.</title>
        <authorList>
            <person name="Sieber C.M."/>
            <person name="Probst A.J."/>
            <person name="Sharrar A."/>
            <person name="Thomas B.C."/>
            <person name="Hess M."/>
            <person name="Tringe S.G."/>
            <person name="Banfield J.F."/>
        </authorList>
    </citation>
    <scope>NUCLEOTIDE SEQUENCE [LARGE SCALE GENOMIC DNA]</scope>
    <source>
        <strain evidence="4">JGI_Cruoil_03_44_89</strain>
    </source>
</reference>
<dbReference type="Pfam" id="PF01523">
    <property type="entry name" value="PmbA_TldD_1st"/>
    <property type="match status" value="1"/>
</dbReference>
<dbReference type="Pfam" id="PF19289">
    <property type="entry name" value="PmbA_TldD_3rd"/>
    <property type="match status" value="1"/>
</dbReference>
<keyword evidence="4" id="KW-0378">Hydrolase</keyword>
<dbReference type="SUPFAM" id="SSF111283">
    <property type="entry name" value="Putative modulator of DNA gyrase, PmbA/TldD"/>
    <property type="match status" value="1"/>
</dbReference>
<evidence type="ECO:0000259" key="2">
    <source>
        <dbReference type="Pfam" id="PF01523"/>
    </source>
</evidence>
<dbReference type="Gene3D" id="3.30.2290.10">
    <property type="entry name" value="PmbA/TldD superfamily"/>
    <property type="match status" value="1"/>
</dbReference>
<dbReference type="GO" id="GO:0005829">
    <property type="term" value="C:cytosol"/>
    <property type="evidence" value="ECO:0007669"/>
    <property type="project" value="TreeGrafter"/>
</dbReference>
<feature type="domain" description="Metalloprotease TldD/E N-terminal" evidence="2">
    <location>
        <begin position="15"/>
        <end position="75"/>
    </location>
</feature>
<dbReference type="InterPro" id="IPR045569">
    <property type="entry name" value="Metalloprtase-TldD/E_C"/>
</dbReference>
<evidence type="ECO:0000256" key="1">
    <source>
        <dbReference type="ARBA" id="ARBA00005836"/>
    </source>
</evidence>
<comment type="similarity">
    <text evidence="1">Belongs to the peptidase U62 family.</text>
</comment>
<dbReference type="Proteomes" id="UP000215215">
    <property type="component" value="Unassembled WGS sequence"/>
</dbReference>
<dbReference type="GO" id="GO:0008237">
    <property type="term" value="F:metallopeptidase activity"/>
    <property type="evidence" value="ECO:0007669"/>
    <property type="project" value="InterPro"/>
</dbReference>
<accession>A0A235BNP8</accession>
<dbReference type="AlphaFoldDB" id="A0A235BNP8"/>
<name>A0A235BNP8_UNCW3</name>
<dbReference type="InterPro" id="IPR047657">
    <property type="entry name" value="PmbA"/>
</dbReference>
<dbReference type="EMBL" id="NOZQ01000210">
    <property type="protein sequence ID" value="OYD13928.1"/>
    <property type="molecule type" value="Genomic_DNA"/>
</dbReference>
<comment type="caution">
    <text evidence="4">The sequence shown here is derived from an EMBL/GenBank/DDBJ whole genome shotgun (WGS) entry which is preliminary data.</text>
</comment>
<dbReference type="PANTHER" id="PTHR43421">
    <property type="entry name" value="METALLOPROTEASE PMBA"/>
    <property type="match status" value="1"/>
</dbReference>
<proteinExistence type="inferred from homology"/>
<dbReference type="InterPro" id="IPR035068">
    <property type="entry name" value="TldD/PmbA_N"/>
</dbReference>
<dbReference type="InterPro" id="IPR002510">
    <property type="entry name" value="Metalloprtase-TldD/E_N"/>
</dbReference>
<dbReference type="InterPro" id="IPR036059">
    <property type="entry name" value="TldD/PmbA_sf"/>
</dbReference>
<dbReference type="PANTHER" id="PTHR43421:SF1">
    <property type="entry name" value="METALLOPROTEASE PMBA"/>
    <property type="match status" value="1"/>
</dbReference>